<sequence>MIAQKASEETNSFAIASKRFPSTQLAAAAVAAAATASLYHHQSVPGLVSGNSSAALYAATAAGGCSIGDFSPDEVTTSQASGLCCGQQLCYCGNCYQTHPQHPTTTTTTPTTTLSTTTTTTANAASGGGHYCTNSRIITANTTHPAKRNGAERSGLGICSAQPPPTPTLICNWPKHRNTESAVMAVE</sequence>
<evidence type="ECO:0000313" key="1">
    <source>
        <dbReference type="EnsemblMetazoa" id="AFAF011216-PA"/>
    </source>
</evidence>
<dbReference type="VEuPathDB" id="VectorBase:AFAF011216"/>
<evidence type="ECO:0000313" key="2">
    <source>
        <dbReference type="Proteomes" id="UP000075886"/>
    </source>
</evidence>
<proteinExistence type="predicted"/>
<accession>A0A182QJ30</accession>
<name>A0A182QJ30_9DIPT</name>
<protein>
    <submittedName>
        <fullName evidence="1">Uncharacterized protein</fullName>
    </submittedName>
</protein>
<dbReference type="Proteomes" id="UP000075886">
    <property type="component" value="Unassembled WGS sequence"/>
</dbReference>
<dbReference type="EMBL" id="AXCN02000069">
    <property type="status" value="NOT_ANNOTATED_CDS"/>
    <property type="molecule type" value="Genomic_DNA"/>
</dbReference>
<dbReference type="EnsemblMetazoa" id="AFAF011216-RA">
    <property type="protein sequence ID" value="AFAF011216-PA"/>
    <property type="gene ID" value="AFAF011216"/>
</dbReference>
<reference evidence="2" key="1">
    <citation type="submission" date="2014-01" db="EMBL/GenBank/DDBJ databases">
        <title>The Genome Sequence of Anopheles farauti FAR1 (V2).</title>
        <authorList>
            <consortium name="The Broad Institute Genomics Platform"/>
            <person name="Neafsey D.E."/>
            <person name="Besansky N."/>
            <person name="Howell P."/>
            <person name="Walton C."/>
            <person name="Young S.K."/>
            <person name="Zeng Q."/>
            <person name="Gargeya S."/>
            <person name="Fitzgerald M."/>
            <person name="Haas B."/>
            <person name="Abouelleil A."/>
            <person name="Allen A.W."/>
            <person name="Alvarado L."/>
            <person name="Arachchi H.M."/>
            <person name="Berlin A.M."/>
            <person name="Chapman S.B."/>
            <person name="Gainer-Dewar J."/>
            <person name="Goldberg J."/>
            <person name="Griggs A."/>
            <person name="Gujja S."/>
            <person name="Hansen M."/>
            <person name="Howarth C."/>
            <person name="Imamovic A."/>
            <person name="Ireland A."/>
            <person name="Larimer J."/>
            <person name="McCowan C."/>
            <person name="Murphy C."/>
            <person name="Pearson M."/>
            <person name="Poon T.W."/>
            <person name="Priest M."/>
            <person name="Roberts A."/>
            <person name="Saif S."/>
            <person name="Shea T."/>
            <person name="Sisk P."/>
            <person name="Sykes S."/>
            <person name="Wortman J."/>
            <person name="Nusbaum C."/>
            <person name="Birren B."/>
        </authorList>
    </citation>
    <scope>NUCLEOTIDE SEQUENCE [LARGE SCALE GENOMIC DNA]</scope>
    <source>
        <strain evidence="2">FAR1</strain>
    </source>
</reference>
<reference evidence="1" key="2">
    <citation type="submission" date="2020-05" db="UniProtKB">
        <authorList>
            <consortium name="EnsemblMetazoa"/>
        </authorList>
    </citation>
    <scope>IDENTIFICATION</scope>
    <source>
        <strain evidence="1">FAR1</strain>
    </source>
</reference>
<keyword evidence="2" id="KW-1185">Reference proteome</keyword>
<dbReference type="AlphaFoldDB" id="A0A182QJ30"/>
<organism evidence="1 2">
    <name type="scientific">Anopheles farauti</name>
    <dbReference type="NCBI Taxonomy" id="69004"/>
    <lineage>
        <taxon>Eukaryota</taxon>
        <taxon>Metazoa</taxon>
        <taxon>Ecdysozoa</taxon>
        <taxon>Arthropoda</taxon>
        <taxon>Hexapoda</taxon>
        <taxon>Insecta</taxon>
        <taxon>Pterygota</taxon>
        <taxon>Neoptera</taxon>
        <taxon>Endopterygota</taxon>
        <taxon>Diptera</taxon>
        <taxon>Nematocera</taxon>
        <taxon>Culicoidea</taxon>
        <taxon>Culicidae</taxon>
        <taxon>Anophelinae</taxon>
        <taxon>Anopheles</taxon>
    </lineage>
</organism>